<gene>
    <name evidence="6" type="ORF">HELGO_WM8767</name>
</gene>
<dbReference type="Gene3D" id="3.40.190.80">
    <property type="match status" value="1"/>
</dbReference>
<protein>
    <submittedName>
        <fullName evidence="6">Inositol-1-monophosphatase (EC)</fullName>
        <ecNumber evidence="6">3.1.3.25</ecNumber>
    </submittedName>
</protein>
<dbReference type="PROSITE" id="PS00629">
    <property type="entry name" value="IMP_1"/>
    <property type="match status" value="1"/>
</dbReference>
<evidence type="ECO:0000313" key="6">
    <source>
        <dbReference type="EMBL" id="CAA6827965.1"/>
    </source>
</evidence>
<dbReference type="EMBL" id="CACVAY010000145">
    <property type="protein sequence ID" value="CAA6827965.1"/>
    <property type="molecule type" value="Genomic_DNA"/>
</dbReference>
<feature type="binding site" evidence="5">
    <location>
        <position position="100"/>
    </location>
    <ligand>
        <name>Mg(2+)</name>
        <dbReference type="ChEBI" id="CHEBI:18420"/>
        <label>1</label>
        <note>catalytic</note>
    </ligand>
</feature>
<evidence type="ECO:0000256" key="2">
    <source>
        <dbReference type="ARBA" id="ARBA00022723"/>
    </source>
</evidence>
<dbReference type="GO" id="GO:0046872">
    <property type="term" value="F:metal ion binding"/>
    <property type="evidence" value="ECO:0007669"/>
    <property type="project" value="UniProtKB-KW"/>
</dbReference>
<reference evidence="6" key="1">
    <citation type="submission" date="2020-01" db="EMBL/GenBank/DDBJ databases">
        <authorList>
            <person name="Meier V. D."/>
            <person name="Meier V D."/>
        </authorList>
    </citation>
    <scope>NUCLEOTIDE SEQUENCE</scope>
    <source>
        <strain evidence="6">HLG_WM_MAG_07</strain>
    </source>
</reference>
<dbReference type="Gene3D" id="3.30.540.10">
    <property type="entry name" value="Fructose-1,6-Bisphosphatase, subunit A, domain 1"/>
    <property type="match status" value="1"/>
</dbReference>
<evidence type="ECO:0000256" key="4">
    <source>
        <dbReference type="ARBA" id="ARBA00022842"/>
    </source>
</evidence>
<keyword evidence="2 5" id="KW-0479">Metal-binding</keyword>
<dbReference type="GO" id="GO:0007165">
    <property type="term" value="P:signal transduction"/>
    <property type="evidence" value="ECO:0007669"/>
    <property type="project" value="TreeGrafter"/>
</dbReference>
<keyword evidence="4 5" id="KW-0460">Magnesium</keyword>
<evidence type="ECO:0000256" key="1">
    <source>
        <dbReference type="ARBA" id="ARBA00009759"/>
    </source>
</evidence>
<sequence>MNFATELLQELSELAMTAAKAAGEVINKHRQSDIQFHHKDRGTSAASQVVTEVDHKAQAVILNILEPSCEKYDLALLTEESPDSRQRMNKQAFWCVDPMDGTLAFINHTPGFSVSIALVSRDGTPLIGVVYDPMTNTLFHAIHKGGVLNNGKVLQVPKLDTTQPLILQTDFSFKNHPWLKQTLTGLQEISRELGLNGADIQYSVGAVLNACAVLQMPNTCYFKYSRIGNSGGSLWDYAATACLFNEAGAIASDIYGQPMDLNRADSTFMNHRGLLYATDPLLADFIIVLNKQLSAA</sequence>
<dbReference type="EC" id="3.1.3.25" evidence="6"/>
<dbReference type="PANTHER" id="PTHR20854">
    <property type="entry name" value="INOSITOL MONOPHOSPHATASE"/>
    <property type="match status" value="1"/>
</dbReference>
<dbReference type="PANTHER" id="PTHR20854:SF4">
    <property type="entry name" value="INOSITOL-1-MONOPHOSPHATASE-RELATED"/>
    <property type="match status" value="1"/>
</dbReference>
<comment type="cofactor">
    <cofactor evidence="5">
        <name>Mg(2+)</name>
        <dbReference type="ChEBI" id="CHEBI:18420"/>
    </cofactor>
</comment>
<comment type="similarity">
    <text evidence="1">Belongs to the inositol monophosphatase superfamily.</text>
</comment>
<feature type="binding site" evidence="5">
    <location>
        <position position="236"/>
    </location>
    <ligand>
        <name>Mg(2+)</name>
        <dbReference type="ChEBI" id="CHEBI:18420"/>
        <label>1</label>
        <note>catalytic</note>
    </ligand>
</feature>
<proteinExistence type="inferred from homology"/>
<organism evidence="6">
    <name type="scientific">uncultured Thiotrichaceae bacterium</name>
    <dbReference type="NCBI Taxonomy" id="298394"/>
    <lineage>
        <taxon>Bacteria</taxon>
        <taxon>Pseudomonadati</taxon>
        <taxon>Pseudomonadota</taxon>
        <taxon>Gammaproteobacteria</taxon>
        <taxon>Thiotrichales</taxon>
        <taxon>Thiotrichaceae</taxon>
        <taxon>environmental samples</taxon>
    </lineage>
</organism>
<evidence type="ECO:0000256" key="3">
    <source>
        <dbReference type="ARBA" id="ARBA00022801"/>
    </source>
</evidence>
<keyword evidence="3 6" id="KW-0378">Hydrolase</keyword>
<dbReference type="InterPro" id="IPR000760">
    <property type="entry name" value="Inositol_monophosphatase-like"/>
</dbReference>
<evidence type="ECO:0000256" key="5">
    <source>
        <dbReference type="PIRSR" id="PIRSR600760-2"/>
    </source>
</evidence>
<dbReference type="GO" id="GO:0006020">
    <property type="term" value="P:inositol metabolic process"/>
    <property type="evidence" value="ECO:0007669"/>
    <property type="project" value="TreeGrafter"/>
</dbReference>
<name>A0A6S6TZW6_9GAMM</name>
<accession>A0A6S6TZW6</accession>
<feature type="binding site" evidence="5">
    <location>
        <position position="79"/>
    </location>
    <ligand>
        <name>Mg(2+)</name>
        <dbReference type="ChEBI" id="CHEBI:18420"/>
        <label>1</label>
        <note>catalytic</note>
    </ligand>
</feature>
<dbReference type="InterPro" id="IPR020583">
    <property type="entry name" value="Inositol_monoP_metal-BS"/>
</dbReference>
<dbReference type="GO" id="GO:0008934">
    <property type="term" value="F:inositol monophosphate 1-phosphatase activity"/>
    <property type="evidence" value="ECO:0007669"/>
    <property type="project" value="TreeGrafter"/>
</dbReference>
<dbReference type="SUPFAM" id="SSF56655">
    <property type="entry name" value="Carbohydrate phosphatase"/>
    <property type="match status" value="1"/>
</dbReference>
<dbReference type="PRINTS" id="PR00377">
    <property type="entry name" value="IMPHPHTASES"/>
</dbReference>
<dbReference type="Pfam" id="PF00459">
    <property type="entry name" value="Inositol_P"/>
    <property type="match status" value="1"/>
</dbReference>
<feature type="binding site" evidence="5">
    <location>
        <position position="97"/>
    </location>
    <ligand>
        <name>Mg(2+)</name>
        <dbReference type="ChEBI" id="CHEBI:18420"/>
        <label>1</label>
        <note>catalytic</note>
    </ligand>
</feature>
<dbReference type="AlphaFoldDB" id="A0A6S6TZW6"/>